<evidence type="ECO:0000256" key="1">
    <source>
        <dbReference type="SAM" id="MobiDB-lite"/>
    </source>
</evidence>
<evidence type="ECO:0000313" key="3">
    <source>
        <dbReference type="EMBL" id="EQD34460.1"/>
    </source>
</evidence>
<reference evidence="3" key="1">
    <citation type="submission" date="2013-08" db="EMBL/GenBank/DDBJ databases">
        <authorList>
            <person name="Mendez C."/>
            <person name="Richter M."/>
            <person name="Ferrer M."/>
            <person name="Sanchez J."/>
        </authorList>
    </citation>
    <scope>NUCLEOTIDE SEQUENCE</scope>
</reference>
<comment type="caution">
    <text evidence="3">The sequence shown here is derived from an EMBL/GenBank/DDBJ whole genome shotgun (WGS) entry which is preliminary data.</text>
</comment>
<protein>
    <submittedName>
        <fullName evidence="3">Relaxase/mobilization nuclease family protein</fullName>
    </submittedName>
</protein>
<accession>T0ZWY1</accession>
<dbReference type="Pfam" id="PF18821">
    <property type="entry name" value="LPD7"/>
    <property type="match status" value="1"/>
</dbReference>
<organism evidence="3">
    <name type="scientific">mine drainage metagenome</name>
    <dbReference type="NCBI Taxonomy" id="410659"/>
    <lineage>
        <taxon>unclassified sequences</taxon>
        <taxon>metagenomes</taxon>
        <taxon>ecological metagenomes</taxon>
    </lineage>
</organism>
<feature type="compositionally biased region" description="Basic and acidic residues" evidence="1">
    <location>
        <begin position="1"/>
        <end position="23"/>
    </location>
</feature>
<proteinExistence type="predicted"/>
<name>T0ZWY1_9ZZZZ</name>
<reference evidence="3" key="2">
    <citation type="journal article" date="2014" name="ISME J.">
        <title>Microbial stratification in low pH oxic and suboxic macroscopic growths along an acid mine drainage.</title>
        <authorList>
            <person name="Mendez-Garcia C."/>
            <person name="Mesa V."/>
            <person name="Sprenger R.R."/>
            <person name="Richter M."/>
            <person name="Diez M.S."/>
            <person name="Solano J."/>
            <person name="Bargiela R."/>
            <person name="Golyshina O.V."/>
            <person name="Manteca A."/>
            <person name="Ramos J.L."/>
            <person name="Gallego J.R."/>
            <person name="Llorente I."/>
            <person name="Martins Dos Santos V.A."/>
            <person name="Jensen O.N."/>
            <person name="Pelaez A.I."/>
            <person name="Sanchez J."/>
            <person name="Ferrer M."/>
        </authorList>
    </citation>
    <scope>NUCLEOTIDE SEQUENCE</scope>
</reference>
<feature type="region of interest" description="Disordered" evidence="1">
    <location>
        <begin position="1"/>
        <end position="38"/>
    </location>
</feature>
<dbReference type="EMBL" id="AUZX01013786">
    <property type="protein sequence ID" value="EQD34460.1"/>
    <property type="molecule type" value="Genomic_DNA"/>
</dbReference>
<feature type="non-terminal residue" evidence="3">
    <location>
        <position position="134"/>
    </location>
</feature>
<dbReference type="AlphaFoldDB" id="T0ZWY1"/>
<feature type="domain" description="Large polyvalent protein-associated" evidence="2">
    <location>
        <begin position="85"/>
        <end position="133"/>
    </location>
</feature>
<gene>
    <name evidence="3" type="ORF">B1A_18680</name>
</gene>
<sequence>MHRAELRDRHNNEKRELLDEQRQTRAQVRSDATKQGKSPELALSLWAYHAAIQREALQKRQAAERKAMTAMLPHSEVWRKWLESQAKKGDEAALRIASQKYGGKVDITGSSEFRERATREATRLGIRVLNGDLQ</sequence>
<evidence type="ECO:0000259" key="2">
    <source>
        <dbReference type="Pfam" id="PF18821"/>
    </source>
</evidence>
<dbReference type="InterPro" id="IPR040677">
    <property type="entry name" value="LPD7"/>
</dbReference>